<dbReference type="PANTHER" id="PTHR43600:SF2">
    <property type="entry name" value="F420-NON-REDUCING HYDROGENASE VHU SUBUNIT A"/>
    <property type="match status" value="1"/>
</dbReference>
<feature type="non-terminal residue" evidence="6">
    <location>
        <position position="1"/>
    </location>
</feature>
<dbReference type="GO" id="GO:0016491">
    <property type="term" value="F:oxidoreductase activity"/>
    <property type="evidence" value="ECO:0007669"/>
    <property type="project" value="UniProtKB-KW"/>
</dbReference>
<evidence type="ECO:0000256" key="3">
    <source>
        <dbReference type="ARBA" id="ARBA00022596"/>
    </source>
</evidence>
<proteinExistence type="inferred from homology"/>
<organism evidence="6">
    <name type="scientific">marine sediment metagenome</name>
    <dbReference type="NCBI Taxonomy" id="412755"/>
    <lineage>
        <taxon>unclassified sequences</taxon>
        <taxon>metagenomes</taxon>
        <taxon>ecological metagenomes</taxon>
    </lineage>
</organism>
<dbReference type="Gene3D" id="1.10.645.10">
    <property type="entry name" value="Cytochrome-c3 Hydrogenase, chain B"/>
    <property type="match status" value="1"/>
</dbReference>
<evidence type="ECO:0000313" key="6">
    <source>
        <dbReference type="EMBL" id="GAI16147.1"/>
    </source>
</evidence>
<evidence type="ECO:0000256" key="4">
    <source>
        <dbReference type="ARBA" id="ARBA00022723"/>
    </source>
</evidence>
<sequence>ILGVELTRPAKLLRELMHMGQILQSHALHFFHLASPDLLLGMDAEPAKRNVIGLIAENPDIAVKGVKLRSFGQTIIQKLGGKKIHPNGAVPGGMNTALSTADRDHFLKQIDWAIADAQAAIGIIKSYYEKDKEFVCTCASFPTGYLGLVDEHNNLELYNGQLRLIDQKGRVLEDQFNPSNYLDIIREHVEDWSYLKFPFYKRMGYPRGTYRVGPLARLNVSQGISTPLANAELKNFKKLGNNGIVEGSLYYHYARLIELLYSIERIQQLLEDKDICSTDLIVTSNRYKEQGIGVIEA</sequence>
<accession>X1L9Z9</accession>
<keyword evidence="5" id="KW-0560">Oxidoreductase</keyword>
<gene>
    <name evidence="6" type="ORF">S06H3_09459</name>
</gene>
<comment type="caution">
    <text evidence="6">The sequence shown here is derived from an EMBL/GenBank/DDBJ whole genome shotgun (WGS) entry which is preliminary data.</text>
</comment>
<feature type="non-terminal residue" evidence="6">
    <location>
        <position position="297"/>
    </location>
</feature>
<protein>
    <submittedName>
        <fullName evidence="6">Uncharacterized protein</fullName>
    </submittedName>
</protein>
<evidence type="ECO:0000256" key="2">
    <source>
        <dbReference type="ARBA" id="ARBA00009292"/>
    </source>
</evidence>
<keyword evidence="4" id="KW-0479">Metal-binding</keyword>
<dbReference type="AlphaFoldDB" id="X1L9Z9"/>
<dbReference type="EMBL" id="BARV01004176">
    <property type="protein sequence ID" value="GAI16147.1"/>
    <property type="molecule type" value="Genomic_DNA"/>
</dbReference>
<reference evidence="6" key="1">
    <citation type="journal article" date="2014" name="Front. Microbiol.">
        <title>High frequency of phylogenetically diverse reductive dehalogenase-homologous genes in deep subseafloor sedimentary metagenomes.</title>
        <authorList>
            <person name="Kawai M."/>
            <person name="Futagami T."/>
            <person name="Toyoda A."/>
            <person name="Takaki Y."/>
            <person name="Nishi S."/>
            <person name="Hori S."/>
            <person name="Arai W."/>
            <person name="Tsubouchi T."/>
            <person name="Morono Y."/>
            <person name="Uchiyama I."/>
            <person name="Ito T."/>
            <person name="Fujiyama A."/>
            <person name="Inagaki F."/>
            <person name="Takami H."/>
        </authorList>
    </citation>
    <scope>NUCLEOTIDE SEQUENCE</scope>
    <source>
        <strain evidence="6">Expedition CK06-06</strain>
    </source>
</reference>
<comment type="cofactor">
    <cofactor evidence="1">
        <name>Ni(2+)</name>
        <dbReference type="ChEBI" id="CHEBI:49786"/>
    </cofactor>
</comment>
<comment type="similarity">
    <text evidence="2">Belongs to the [NiFe]/[NiFeSe] hydrogenase large subunit family.</text>
</comment>
<dbReference type="InterPro" id="IPR029014">
    <property type="entry name" value="NiFe-Hase_large"/>
</dbReference>
<dbReference type="PANTHER" id="PTHR43600">
    <property type="entry name" value="COENZYME F420 HYDROGENASE, SUBUNIT ALPHA"/>
    <property type="match status" value="1"/>
</dbReference>
<dbReference type="SUPFAM" id="SSF56762">
    <property type="entry name" value="HydB/Nqo4-like"/>
    <property type="match status" value="1"/>
</dbReference>
<dbReference type="GO" id="GO:0046872">
    <property type="term" value="F:metal ion binding"/>
    <property type="evidence" value="ECO:0007669"/>
    <property type="project" value="UniProtKB-KW"/>
</dbReference>
<name>X1L9Z9_9ZZZZ</name>
<evidence type="ECO:0000256" key="1">
    <source>
        <dbReference type="ARBA" id="ARBA00001967"/>
    </source>
</evidence>
<keyword evidence="3" id="KW-0533">Nickel</keyword>
<evidence type="ECO:0000256" key="5">
    <source>
        <dbReference type="ARBA" id="ARBA00023002"/>
    </source>
</evidence>